<proteinExistence type="predicted"/>
<feature type="non-terminal residue" evidence="2">
    <location>
        <position position="1"/>
    </location>
</feature>
<dbReference type="Pfam" id="PF06974">
    <property type="entry name" value="WS_DGAT_C"/>
    <property type="match status" value="1"/>
</dbReference>
<keyword evidence="3" id="KW-1185">Reference proteome</keyword>
<feature type="domain" description="O-acyltransferase WSD1 C-terminal" evidence="1">
    <location>
        <begin position="2"/>
        <end position="43"/>
    </location>
</feature>
<gene>
    <name evidence="2" type="ORF">AFUS01_LOCUS31499</name>
</gene>
<dbReference type="EMBL" id="CAJVCH010501298">
    <property type="protein sequence ID" value="CAG7821145.1"/>
    <property type="molecule type" value="Genomic_DNA"/>
</dbReference>
<protein>
    <recommendedName>
        <fullName evidence="1">O-acyltransferase WSD1 C-terminal domain-containing protein</fullName>
    </recommendedName>
</protein>
<evidence type="ECO:0000313" key="3">
    <source>
        <dbReference type="Proteomes" id="UP000708208"/>
    </source>
</evidence>
<evidence type="ECO:0000259" key="1">
    <source>
        <dbReference type="Pfam" id="PF06974"/>
    </source>
</evidence>
<organism evidence="2 3">
    <name type="scientific">Allacma fusca</name>
    <dbReference type="NCBI Taxonomy" id="39272"/>
    <lineage>
        <taxon>Eukaryota</taxon>
        <taxon>Metazoa</taxon>
        <taxon>Ecdysozoa</taxon>
        <taxon>Arthropoda</taxon>
        <taxon>Hexapoda</taxon>
        <taxon>Collembola</taxon>
        <taxon>Symphypleona</taxon>
        <taxon>Sminthuridae</taxon>
        <taxon>Allacma</taxon>
    </lineage>
</organism>
<dbReference type="Proteomes" id="UP000708208">
    <property type="component" value="Unassembled WGS sequence"/>
</dbReference>
<comment type="caution">
    <text evidence="2">The sequence shown here is derived from an EMBL/GenBank/DDBJ whole genome shotgun (WGS) entry which is preliminary data.</text>
</comment>
<accession>A0A8J2KTM4</accession>
<dbReference type="InterPro" id="IPR009721">
    <property type="entry name" value="O-acyltransferase_WSD1_C"/>
</dbReference>
<reference evidence="2" key="1">
    <citation type="submission" date="2021-06" db="EMBL/GenBank/DDBJ databases">
        <authorList>
            <person name="Hodson N. C."/>
            <person name="Mongue J. A."/>
            <person name="Jaron S. K."/>
        </authorList>
    </citation>
    <scope>NUCLEOTIDE SEQUENCE</scope>
</reference>
<name>A0A8J2KTM4_9HEXA</name>
<evidence type="ECO:0000313" key="2">
    <source>
        <dbReference type="EMBL" id="CAG7821145.1"/>
    </source>
</evidence>
<dbReference type="AlphaFoldDB" id="A0A8J2KTM4"/>
<sequence>IGMALFSYADRLRVTIIADEACLGHEQDVEYLRDEFENQLTEMAKHLEISQPLFTDSD</sequence>